<dbReference type="EMBL" id="JAVXUO010000846">
    <property type="protein sequence ID" value="KAK2988613.1"/>
    <property type="molecule type" value="Genomic_DNA"/>
</dbReference>
<evidence type="ECO:0000256" key="1">
    <source>
        <dbReference type="ARBA" id="ARBA00004127"/>
    </source>
</evidence>
<sequence>MASLPLHEEIPRKRRIQRAVELVILLLLLSLLAYRLLFLGDHGFHWLLALFCESCFTFNWILTISIKWHQMDHKTYPERLSQTSELPPVDMFVTTADPVLEPPVLTVNTVISLLAVDYPANKLACYVSDDGASPLTLYALVEASKFAKLWVPFCKKHDIAVRAPFRYFTAQSTPLKDTPSEFQQEWKKMKDEYEQLCQKIEDATSQRGLPCALAAEDEVFSNTDRKNHPTIIKVIWENKEALPTGLPHLVYISREKRPKHPHHFKAGAMNVLTRVSGVMTNAPFMLNVDCDMYANNPKIVQHAMCQLLDAQNERDCAFVQCPQIFYDGLKDDPFGNQLVALHEYMGRGIAAIQGPFYGGTGCFHRRKVIYGSSPDDAPTGGKIGDGDMQKRFGKSVELTESATRILSGANIKTDAPESLSSSLEVANEVASCSYEYGTSWGIEVGWIYGSTTEDVLTGLTIHKRGWRSAYCTPDPPAFLGCAPSGGPASMTQQKRWATGLLEILLSDKNPLAATLKDKLRFRQCLAYLWILTWALRSIPELCYAALPAYCIISNSSFLPKVYEPTIIIPMTLFVIYNLCTLSEYLRAGLSIRAWWNNQRIWRVTTVTAWFFGLLGVILKLLGLSETVFEITQKDQTASDDSNANAGRYTFDESPIFVSATTILLVNLTALVIGALGFRRVAYGNSGSGVGEIICSVLVVVHFWAFLKGLFGKGKYGIPSSTIFKAGSLAFLFVHFCKRFRGVAYGGSGLGVGEIICSVLVVLHFWAFLRGLFGKRKYGIPSSTALK</sequence>
<feature type="active site" evidence="8">
    <location>
        <position position="454"/>
    </location>
</feature>
<dbReference type="GO" id="GO:0030244">
    <property type="term" value="P:cellulose biosynthetic process"/>
    <property type="evidence" value="ECO:0007669"/>
    <property type="project" value="InterPro"/>
</dbReference>
<feature type="transmembrane region" description="Helical" evidence="11">
    <location>
        <begin position="20"/>
        <end position="38"/>
    </location>
</feature>
<feature type="transmembrane region" description="Helical" evidence="11">
    <location>
        <begin position="689"/>
        <end position="710"/>
    </location>
</feature>
<feature type="active site" evidence="8">
    <location>
        <position position="130"/>
    </location>
</feature>
<feature type="transmembrane region" description="Helical" evidence="11">
    <location>
        <begin position="716"/>
        <end position="736"/>
    </location>
</feature>
<dbReference type="SUPFAM" id="SSF53448">
    <property type="entry name" value="Nucleotide-diphospho-sugar transferases"/>
    <property type="match status" value="1"/>
</dbReference>
<feature type="non-terminal residue" evidence="12">
    <location>
        <position position="1"/>
    </location>
</feature>
<evidence type="ECO:0000256" key="11">
    <source>
        <dbReference type="SAM" id="Phobius"/>
    </source>
</evidence>
<evidence type="ECO:0000256" key="5">
    <source>
        <dbReference type="ARBA" id="ARBA00022989"/>
    </source>
</evidence>
<evidence type="ECO:0000256" key="8">
    <source>
        <dbReference type="PIRSR" id="PIRSR605150-1"/>
    </source>
</evidence>
<dbReference type="GO" id="GO:0016020">
    <property type="term" value="C:membrane"/>
    <property type="evidence" value="ECO:0007669"/>
    <property type="project" value="InterPro"/>
</dbReference>
<feature type="transmembrane region" description="Helical" evidence="11">
    <location>
        <begin position="655"/>
        <end position="677"/>
    </location>
</feature>
<feature type="binding site" evidence="10">
    <location>
        <position position="265"/>
    </location>
    <ligand>
        <name>Mn(2+)</name>
        <dbReference type="ChEBI" id="CHEBI:29035"/>
    </ligand>
</feature>
<dbReference type="Proteomes" id="UP001187471">
    <property type="component" value="Unassembled WGS sequence"/>
</dbReference>
<dbReference type="InterPro" id="IPR005150">
    <property type="entry name" value="Cellulose_synth"/>
</dbReference>
<dbReference type="InterPro" id="IPR029044">
    <property type="entry name" value="Nucleotide-diphossugar_trans"/>
</dbReference>
<dbReference type="PANTHER" id="PTHR13301">
    <property type="entry name" value="X-BOX TRANSCRIPTION FACTOR-RELATED"/>
    <property type="match status" value="1"/>
</dbReference>
<evidence type="ECO:0000256" key="4">
    <source>
        <dbReference type="ARBA" id="ARBA00022692"/>
    </source>
</evidence>
<keyword evidence="13" id="KW-1185">Reference proteome</keyword>
<feature type="transmembrane region" description="Helical" evidence="11">
    <location>
        <begin position="566"/>
        <end position="585"/>
    </location>
</feature>
<feature type="transmembrane region" description="Helical" evidence="11">
    <location>
        <begin position="525"/>
        <end position="546"/>
    </location>
</feature>
<feature type="binding site" evidence="9">
    <location>
        <position position="101"/>
    </location>
    <ligand>
        <name>UDP-alpha-D-glucose</name>
        <dbReference type="ChEBI" id="CHEBI:58885"/>
    </ligand>
</feature>
<keyword evidence="6 11" id="KW-0472">Membrane</keyword>
<evidence type="ECO:0000256" key="3">
    <source>
        <dbReference type="ARBA" id="ARBA00022679"/>
    </source>
</evidence>
<protein>
    <recommendedName>
        <fullName evidence="14">Cellulose synthase-like protein H1</fullName>
    </recommendedName>
</protein>
<evidence type="ECO:0008006" key="14">
    <source>
        <dbReference type="Google" id="ProtNLM"/>
    </source>
</evidence>
<feature type="transmembrane region" description="Helical" evidence="11">
    <location>
        <begin position="606"/>
        <end position="624"/>
    </location>
</feature>
<dbReference type="GO" id="GO:0012505">
    <property type="term" value="C:endomembrane system"/>
    <property type="evidence" value="ECO:0007669"/>
    <property type="project" value="UniProtKB-SubCell"/>
</dbReference>
<evidence type="ECO:0000256" key="9">
    <source>
        <dbReference type="PIRSR" id="PIRSR605150-2"/>
    </source>
</evidence>
<accession>A0AA88RNX7</accession>
<feature type="transmembrane region" description="Helical" evidence="11">
    <location>
        <begin position="748"/>
        <end position="768"/>
    </location>
</feature>
<organism evidence="12 13">
    <name type="scientific">Escallonia rubra</name>
    <dbReference type="NCBI Taxonomy" id="112253"/>
    <lineage>
        <taxon>Eukaryota</taxon>
        <taxon>Viridiplantae</taxon>
        <taxon>Streptophyta</taxon>
        <taxon>Embryophyta</taxon>
        <taxon>Tracheophyta</taxon>
        <taxon>Spermatophyta</taxon>
        <taxon>Magnoliopsida</taxon>
        <taxon>eudicotyledons</taxon>
        <taxon>Gunneridae</taxon>
        <taxon>Pentapetalae</taxon>
        <taxon>asterids</taxon>
        <taxon>campanulids</taxon>
        <taxon>Escalloniales</taxon>
        <taxon>Escalloniaceae</taxon>
        <taxon>Escallonia</taxon>
    </lineage>
</organism>
<dbReference type="Gene3D" id="3.90.550.10">
    <property type="entry name" value="Spore Coat Polysaccharide Biosynthesis Protein SpsA, Chain A"/>
    <property type="match status" value="1"/>
</dbReference>
<evidence type="ECO:0000256" key="7">
    <source>
        <dbReference type="ARBA" id="ARBA00023316"/>
    </source>
</evidence>
<keyword evidence="5 11" id="KW-1133">Transmembrane helix</keyword>
<name>A0AA88RNX7_9ASTE</name>
<keyword evidence="4 11" id="KW-0812">Transmembrane</keyword>
<dbReference type="AlphaFoldDB" id="A0AA88RNX7"/>
<evidence type="ECO:0000256" key="10">
    <source>
        <dbReference type="PIRSR" id="PIRSR605150-3"/>
    </source>
</evidence>
<dbReference type="GO" id="GO:0016760">
    <property type="term" value="F:cellulose synthase (UDP-forming) activity"/>
    <property type="evidence" value="ECO:0007669"/>
    <property type="project" value="InterPro"/>
</dbReference>
<dbReference type="GO" id="GO:0071555">
    <property type="term" value="P:cell wall organization"/>
    <property type="evidence" value="ECO:0007669"/>
    <property type="project" value="UniProtKB-KW"/>
</dbReference>
<reference evidence="12" key="1">
    <citation type="submission" date="2022-12" db="EMBL/GenBank/DDBJ databases">
        <title>Draft genome assemblies for two species of Escallonia (Escalloniales).</title>
        <authorList>
            <person name="Chanderbali A."/>
            <person name="Dervinis C."/>
            <person name="Anghel I."/>
            <person name="Soltis D."/>
            <person name="Soltis P."/>
            <person name="Zapata F."/>
        </authorList>
    </citation>
    <scope>NUCLEOTIDE SEQUENCE</scope>
    <source>
        <strain evidence="12">UCBG92.1500</strain>
        <tissue evidence="12">Leaf</tissue>
    </source>
</reference>
<dbReference type="FunFam" id="3.90.550.10:FF:000145">
    <property type="entry name" value="Cellulose synthase-like protein H1"/>
    <property type="match status" value="1"/>
</dbReference>
<keyword evidence="3" id="KW-0808">Transferase</keyword>
<evidence type="ECO:0000313" key="12">
    <source>
        <dbReference type="EMBL" id="KAK2988613.1"/>
    </source>
</evidence>
<keyword evidence="7" id="KW-0961">Cell wall biogenesis/degradation</keyword>
<proteinExistence type="predicted"/>
<feature type="binding site" evidence="10">
    <location>
        <position position="289"/>
    </location>
    <ligand>
        <name>Mn(2+)</name>
        <dbReference type="ChEBI" id="CHEBI:29035"/>
    </ligand>
</feature>
<feature type="binding site" evidence="9">
    <location>
        <position position="130"/>
    </location>
    <ligand>
        <name>UDP-alpha-D-glucose</name>
        <dbReference type="ChEBI" id="CHEBI:58885"/>
    </ligand>
</feature>
<evidence type="ECO:0000313" key="13">
    <source>
        <dbReference type="Proteomes" id="UP001187471"/>
    </source>
</evidence>
<evidence type="ECO:0000256" key="2">
    <source>
        <dbReference type="ARBA" id="ARBA00022676"/>
    </source>
</evidence>
<feature type="transmembrane region" description="Helical" evidence="11">
    <location>
        <begin position="44"/>
        <end position="64"/>
    </location>
</feature>
<dbReference type="Pfam" id="PF03552">
    <property type="entry name" value="Cellulose_synt"/>
    <property type="match status" value="2"/>
</dbReference>
<gene>
    <name evidence="12" type="ORF">RJ640_026110</name>
</gene>
<comment type="subcellular location">
    <subcellularLocation>
        <location evidence="1">Endomembrane system</location>
        <topology evidence="1">Multi-pass membrane protein</topology>
    </subcellularLocation>
</comment>
<evidence type="ECO:0000256" key="6">
    <source>
        <dbReference type="ARBA" id="ARBA00023136"/>
    </source>
</evidence>
<keyword evidence="2" id="KW-0328">Glycosyltransferase</keyword>
<comment type="caution">
    <text evidence="12">The sequence shown here is derived from an EMBL/GenBank/DDBJ whole genome shotgun (WGS) entry which is preliminary data.</text>
</comment>